<organism evidence="3">
    <name type="scientific">Schistocephalus solidus</name>
    <name type="common">Tapeworm</name>
    <dbReference type="NCBI Taxonomy" id="70667"/>
    <lineage>
        <taxon>Eukaryota</taxon>
        <taxon>Metazoa</taxon>
        <taxon>Spiralia</taxon>
        <taxon>Lophotrochozoa</taxon>
        <taxon>Platyhelminthes</taxon>
        <taxon>Cestoda</taxon>
        <taxon>Eucestoda</taxon>
        <taxon>Diphyllobothriidea</taxon>
        <taxon>Diphyllobothriidae</taxon>
        <taxon>Schistocephalus</taxon>
    </lineage>
</organism>
<evidence type="ECO:0000313" key="3">
    <source>
        <dbReference type="EMBL" id="JAP39926.1"/>
    </source>
</evidence>
<protein>
    <submittedName>
        <fullName evidence="6">Coiled-coil domain-containing protein 12</fullName>
    </submittedName>
</protein>
<gene>
    <name evidence="4" type="ORF">SSLN_LOCUS6991</name>
    <name evidence="3" type="ORF">TR112243</name>
</gene>
<keyword evidence="1" id="KW-0175">Coiled coil</keyword>
<dbReference type="AlphaFoldDB" id="A0A0X3NYH1"/>
<dbReference type="Pfam" id="PF08315">
    <property type="entry name" value="cwf18"/>
    <property type="match status" value="1"/>
</dbReference>
<feature type="region of interest" description="Disordered" evidence="2">
    <location>
        <begin position="1"/>
        <end position="77"/>
    </location>
</feature>
<dbReference type="STRING" id="70667.A0A0X3NYH1"/>
<evidence type="ECO:0000313" key="4">
    <source>
        <dbReference type="EMBL" id="VDL93376.1"/>
    </source>
</evidence>
<evidence type="ECO:0000313" key="5">
    <source>
        <dbReference type="Proteomes" id="UP000275846"/>
    </source>
</evidence>
<dbReference type="PANTHER" id="PTHR31551:SF1">
    <property type="entry name" value="COILED-COIL DOMAIN-CONTAINING PROTEIN 12"/>
    <property type="match status" value="1"/>
</dbReference>
<name>A0A0X3NYH1_SCHSO</name>
<dbReference type="EMBL" id="GEEE01023299">
    <property type="protein sequence ID" value="JAP39926.1"/>
    <property type="molecule type" value="Transcribed_RNA"/>
</dbReference>
<reference evidence="6" key="2">
    <citation type="submission" date="2016-06" db="UniProtKB">
        <authorList>
            <consortium name="WormBaseParasite"/>
        </authorList>
    </citation>
    <scope>IDENTIFICATION</scope>
</reference>
<dbReference type="Proteomes" id="UP000275846">
    <property type="component" value="Unassembled WGS sequence"/>
</dbReference>
<evidence type="ECO:0000256" key="1">
    <source>
        <dbReference type="SAM" id="Coils"/>
    </source>
</evidence>
<dbReference type="EMBL" id="UYSU01033935">
    <property type="protein sequence ID" value="VDL93376.1"/>
    <property type="molecule type" value="Genomic_DNA"/>
</dbReference>
<sequence length="184" mass="20787">MTTLDHEPDDQTEAGLPIQAGLGTLNNSTTTPEIGDLRNEALRRKERLIRLRKQARGETSTQSTDSTESGDLPKPIFRNYRPVSDVLKPGQLPDSSMVNLDVHVSEQLEAAKAQAVVDEVNLFNLAPRKPDWDLKRGVEKKLRKLERRTQRVIAELIRERLKNSESNLDVAVNQQPTPFTRTKN</sequence>
<evidence type="ECO:0000256" key="2">
    <source>
        <dbReference type="SAM" id="MobiDB-lite"/>
    </source>
</evidence>
<accession>A0A0X3NYH1</accession>
<evidence type="ECO:0000313" key="6">
    <source>
        <dbReference type="WBParaSite" id="SSLN_0000721001-mRNA-1"/>
    </source>
</evidence>
<dbReference type="InterPro" id="IPR013169">
    <property type="entry name" value="mRNA_splic_Cwf18-like"/>
</dbReference>
<dbReference type="PANTHER" id="PTHR31551">
    <property type="entry name" value="PRE-MRNA-SPLICING FACTOR CWF18"/>
    <property type="match status" value="1"/>
</dbReference>
<reference evidence="3" key="1">
    <citation type="submission" date="2016-01" db="EMBL/GenBank/DDBJ databases">
        <title>Reference transcriptome for the parasite Schistocephalus solidus: insights into the molecular evolution of parasitism.</title>
        <authorList>
            <person name="Hebert F.O."/>
            <person name="Grambauer S."/>
            <person name="Barber I."/>
            <person name="Landry C.R."/>
            <person name="Aubin-Horth N."/>
        </authorList>
    </citation>
    <scope>NUCLEOTIDE SEQUENCE</scope>
</reference>
<dbReference type="GO" id="GO:0005684">
    <property type="term" value="C:U2-type spliceosomal complex"/>
    <property type="evidence" value="ECO:0007669"/>
    <property type="project" value="TreeGrafter"/>
</dbReference>
<dbReference type="GO" id="GO:0071014">
    <property type="term" value="C:post-mRNA release spliceosomal complex"/>
    <property type="evidence" value="ECO:0007669"/>
    <property type="project" value="TreeGrafter"/>
</dbReference>
<reference evidence="4 5" key="3">
    <citation type="submission" date="2018-11" db="EMBL/GenBank/DDBJ databases">
        <authorList>
            <consortium name="Pathogen Informatics"/>
        </authorList>
    </citation>
    <scope>NUCLEOTIDE SEQUENCE [LARGE SCALE GENOMIC DNA]</scope>
    <source>
        <strain evidence="4 5">NST_G2</strain>
    </source>
</reference>
<proteinExistence type="predicted"/>
<dbReference type="OrthoDB" id="10261348at2759"/>
<feature type="compositionally biased region" description="Low complexity" evidence="2">
    <location>
        <begin position="57"/>
        <end position="70"/>
    </location>
</feature>
<dbReference type="WBParaSite" id="SSLN_0000721001-mRNA-1">
    <property type="protein sequence ID" value="SSLN_0000721001-mRNA-1"/>
    <property type="gene ID" value="SSLN_0000721001"/>
</dbReference>
<feature type="compositionally biased region" description="Basic residues" evidence="2">
    <location>
        <begin position="44"/>
        <end position="54"/>
    </location>
</feature>
<keyword evidence="5" id="KW-1185">Reference proteome</keyword>
<feature type="coiled-coil region" evidence="1">
    <location>
        <begin position="135"/>
        <end position="174"/>
    </location>
</feature>